<dbReference type="KEGG" id="buo:BRPE64_ACDS23540"/>
<dbReference type="Proteomes" id="UP000013966">
    <property type="component" value="Chromosome 1"/>
</dbReference>
<dbReference type="PATRIC" id="fig|758793.3.peg.2358"/>
<organism evidence="1 2">
    <name type="scientific">Caballeronia insecticola</name>
    <dbReference type="NCBI Taxonomy" id="758793"/>
    <lineage>
        <taxon>Bacteria</taxon>
        <taxon>Pseudomonadati</taxon>
        <taxon>Pseudomonadota</taxon>
        <taxon>Betaproteobacteria</taxon>
        <taxon>Burkholderiales</taxon>
        <taxon>Burkholderiaceae</taxon>
        <taxon>Caballeronia</taxon>
    </lineage>
</organism>
<dbReference type="HOGENOM" id="CLU_3306023_0_0_4"/>
<reference evidence="1 2" key="2">
    <citation type="journal article" date="2018" name="Int. J. Syst. Evol. Microbiol.">
        <title>Burkholderia insecticola sp. nov., a gut symbiotic bacterium of the bean bug Riptortus pedestris.</title>
        <authorList>
            <person name="Takeshita K."/>
            <person name="Tamaki H."/>
            <person name="Ohbayashi T."/>
            <person name="Meng X.-Y."/>
            <person name="Sone T."/>
            <person name="Mitani Y."/>
            <person name="Peeters C."/>
            <person name="Kikuchi Y."/>
            <person name="Vandamme P."/>
        </authorList>
    </citation>
    <scope>NUCLEOTIDE SEQUENCE [LARGE SCALE GENOMIC DNA]</scope>
    <source>
        <strain evidence="1">RPE64</strain>
    </source>
</reference>
<dbReference type="AlphaFoldDB" id="R4WID2"/>
<sequence length="39" mass="4264">MRALRRCVAACCCRDVAPRPVRHSFGGSLFSRASVVLQS</sequence>
<dbReference type="EMBL" id="AP013058">
    <property type="protein sequence ID" value="BAN24108.1"/>
    <property type="molecule type" value="Genomic_DNA"/>
</dbReference>
<proteinExistence type="predicted"/>
<protein>
    <submittedName>
        <fullName evidence="1">Uncharacterized protein</fullName>
    </submittedName>
</protein>
<keyword evidence="2" id="KW-1185">Reference proteome</keyword>
<accession>R4WID2</accession>
<evidence type="ECO:0000313" key="2">
    <source>
        <dbReference type="Proteomes" id="UP000013966"/>
    </source>
</evidence>
<dbReference type="STRING" id="758793.BRPE64_ACDS23540"/>
<evidence type="ECO:0000313" key="1">
    <source>
        <dbReference type="EMBL" id="BAN24108.1"/>
    </source>
</evidence>
<reference evidence="1 2" key="1">
    <citation type="journal article" date="2013" name="Genome Announc.">
        <title>Complete Genome Sequence of Burkholderia sp. Strain RPE64, Bacterial Symbiont of the Bean Bug Riptortus pedestris.</title>
        <authorList>
            <person name="Shibata T.F."/>
            <person name="Maeda T."/>
            <person name="Nikoh N."/>
            <person name="Yamaguchi K."/>
            <person name="Oshima K."/>
            <person name="Hattori M."/>
            <person name="Nishiyama T."/>
            <person name="Hasebe M."/>
            <person name="Fukatsu T."/>
            <person name="Kikuchi Y."/>
            <person name="Shigenobu S."/>
        </authorList>
    </citation>
    <scope>NUCLEOTIDE SEQUENCE [LARGE SCALE GENOMIC DNA]</scope>
</reference>
<name>R4WID2_9BURK</name>
<gene>
    <name evidence="1" type="ORF">BRPE64_ACDS23540</name>
</gene>